<evidence type="ECO:0000256" key="3">
    <source>
        <dbReference type="ARBA" id="ARBA00018392"/>
    </source>
</evidence>
<keyword evidence="4" id="KW-0964">Secreted</keyword>
<proteinExistence type="predicted"/>
<evidence type="ECO:0000256" key="2">
    <source>
        <dbReference type="ARBA" id="ARBA00004613"/>
    </source>
</evidence>
<dbReference type="Gene3D" id="3.30.870.10">
    <property type="entry name" value="Endonuclease Chain A"/>
    <property type="match status" value="2"/>
</dbReference>
<name>A0A225NMV8_9RHOB</name>
<comment type="subcellular location">
    <subcellularLocation>
        <location evidence="2">Secreted</location>
    </subcellularLocation>
</comment>
<dbReference type="GO" id="GO:0005576">
    <property type="term" value="C:extracellular region"/>
    <property type="evidence" value="ECO:0007669"/>
    <property type="project" value="UniProtKB-SubCell"/>
</dbReference>
<dbReference type="InterPro" id="IPR001736">
    <property type="entry name" value="PLipase_D/transphosphatidylase"/>
</dbReference>
<evidence type="ECO:0000256" key="1">
    <source>
        <dbReference type="ARBA" id="ARBA00003145"/>
    </source>
</evidence>
<accession>A0A225NMV8</accession>
<dbReference type="Proteomes" id="UP000215377">
    <property type="component" value="Unassembled WGS sequence"/>
</dbReference>
<evidence type="ECO:0000313" key="8">
    <source>
        <dbReference type="Proteomes" id="UP000215377"/>
    </source>
</evidence>
<feature type="domain" description="PLD phosphodiesterase" evidence="6">
    <location>
        <begin position="379"/>
        <end position="401"/>
    </location>
</feature>
<dbReference type="PANTHER" id="PTHR21248:SF22">
    <property type="entry name" value="PHOSPHOLIPASE D"/>
    <property type="match status" value="1"/>
</dbReference>
<gene>
    <name evidence="7" type="ORF">ATO3_05770</name>
</gene>
<evidence type="ECO:0000313" key="7">
    <source>
        <dbReference type="EMBL" id="OWU75712.1"/>
    </source>
</evidence>
<keyword evidence="8" id="KW-1185">Reference proteome</keyword>
<dbReference type="AlphaFoldDB" id="A0A225NMV8"/>
<dbReference type="Pfam" id="PF13091">
    <property type="entry name" value="PLDc_2"/>
    <property type="match status" value="1"/>
</dbReference>
<dbReference type="Pfam" id="PF00614">
    <property type="entry name" value="PLDc"/>
    <property type="match status" value="1"/>
</dbReference>
<protein>
    <recommendedName>
        <fullName evidence="3">Phospholipase D</fullName>
    </recommendedName>
    <alternativeName>
        <fullName evidence="5">Choline phosphatase</fullName>
    </alternativeName>
</protein>
<dbReference type="PROSITE" id="PS50035">
    <property type="entry name" value="PLD"/>
    <property type="match status" value="2"/>
</dbReference>
<dbReference type="PANTHER" id="PTHR21248">
    <property type="entry name" value="CARDIOLIPIN SYNTHASE"/>
    <property type="match status" value="1"/>
</dbReference>
<reference evidence="7 8" key="1">
    <citation type="submission" date="2013-04" db="EMBL/GenBank/DDBJ databases">
        <title>Oceanicola sp. 22II1-22F33 Genome Sequencing.</title>
        <authorList>
            <person name="Lai Q."/>
            <person name="Li G."/>
            <person name="Shao Z."/>
        </authorList>
    </citation>
    <scope>NUCLEOTIDE SEQUENCE [LARGE SCALE GENOMIC DNA]</scope>
    <source>
        <strain evidence="7 8">22II1-22F33</strain>
    </source>
</reference>
<dbReference type="GO" id="GO:0030572">
    <property type="term" value="F:phosphatidyltransferase activity"/>
    <property type="evidence" value="ECO:0007669"/>
    <property type="project" value="UniProtKB-ARBA"/>
</dbReference>
<dbReference type="RefSeq" id="WP_088648880.1">
    <property type="nucleotide sequence ID" value="NZ_AQQR01000002.1"/>
</dbReference>
<evidence type="ECO:0000259" key="6">
    <source>
        <dbReference type="PROSITE" id="PS50035"/>
    </source>
</evidence>
<dbReference type="EMBL" id="AQQR01000002">
    <property type="protein sequence ID" value="OWU75712.1"/>
    <property type="molecule type" value="Genomic_DNA"/>
</dbReference>
<sequence>MDDFEVLITAAQAWPAFERAVLAAESEIIGGFRIFDMRTKLRSAEARAIGETWFDLLADALERGVSVTLIVSDFDPVMATELHELTWQTKRQAGALAEIARPAPGQLRVIADLHRAEAGLLPWVALLPAVAMKWREKLRQIKGVRRRLQAVRLDPDRLPVLSPVSHHQKIAVIDGKVLYVGGLDLNERRWDTPDHDRPAAHTWSDVQLMIRGPEAEEGRRHLKEMLEVTSGRAQPSQLNRLRRTMSAPRKVQFPFLSPRNVLHEIQDDHLAAFGRAKHLIYVETQFLRSSIIADALAEAGRKTPDLRLVVVLPSLPEEVAFFGNREIDVQFGMARQAEAIARIKDAFGDRATFASPVQPRYAARDTVESSSGSPIVYVHNKLLVQDADFAMVGSANLNGRSMHWDTEAAIRIEDPDRIAALRAALFRHWWFDEIPPEAQDPKTLQQWWGKEIIRNGMRQPVNRTGFLVPHAPDALADLQTDLPGVTEDLV</sequence>
<evidence type="ECO:0000256" key="5">
    <source>
        <dbReference type="ARBA" id="ARBA00029594"/>
    </source>
</evidence>
<dbReference type="SMART" id="SM00155">
    <property type="entry name" value="PLDc"/>
    <property type="match status" value="2"/>
</dbReference>
<dbReference type="CDD" id="cd09105">
    <property type="entry name" value="PLDc_vPLD1_2_like_2"/>
    <property type="match status" value="1"/>
</dbReference>
<dbReference type="GO" id="GO:0032049">
    <property type="term" value="P:cardiolipin biosynthetic process"/>
    <property type="evidence" value="ECO:0007669"/>
    <property type="project" value="UniProtKB-ARBA"/>
</dbReference>
<organism evidence="7 8">
    <name type="scientific">Marinibacterium profundimaris</name>
    <dbReference type="NCBI Taxonomy" id="1679460"/>
    <lineage>
        <taxon>Bacteria</taxon>
        <taxon>Pseudomonadati</taxon>
        <taxon>Pseudomonadota</taxon>
        <taxon>Alphaproteobacteria</taxon>
        <taxon>Rhodobacterales</taxon>
        <taxon>Paracoccaceae</taxon>
        <taxon>Marinibacterium</taxon>
    </lineage>
</organism>
<comment type="function">
    <text evidence="1">Could be a virulence factor.</text>
</comment>
<feature type="domain" description="PLD phosphodiesterase" evidence="6">
    <location>
        <begin position="162"/>
        <end position="189"/>
    </location>
</feature>
<comment type="caution">
    <text evidence="7">The sequence shown here is derived from an EMBL/GenBank/DDBJ whole genome shotgun (WGS) entry which is preliminary data.</text>
</comment>
<dbReference type="InterPro" id="IPR025202">
    <property type="entry name" value="PLD-like_dom"/>
</dbReference>
<dbReference type="SUPFAM" id="SSF56024">
    <property type="entry name" value="Phospholipase D/nuclease"/>
    <property type="match status" value="2"/>
</dbReference>
<dbReference type="OrthoDB" id="8828485at2"/>
<evidence type="ECO:0000256" key="4">
    <source>
        <dbReference type="ARBA" id="ARBA00022525"/>
    </source>
</evidence>